<dbReference type="PIRSF" id="PIRSF016636">
    <property type="entry name" value="AlgI_DltB"/>
    <property type="match status" value="1"/>
</dbReference>
<accession>A0A3P1BFX3</accession>
<dbReference type="OrthoDB" id="9805788at2"/>
<comment type="similarity">
    <text evidence="2 7">Belongs to the membrane-bound acyltransferase family.</text>
</comment>
<dbReference type="InterPro" id="IPR028362">
    <property type="entry name" value="AlgI"/>
</dbReference>
<reference evidence="9 10" key="1">
    <citation type="submission" date="2018-11" db="EMBL/GenBank/DDBJ databases">
        <authorList>
            <person name="Zhou Z."/>
            <person name="Wang G."/>
        </authorList>
    </citation>
    <scope>NUCLEOTIDE SEQUENCE [LARGE SCALE GENOMIC DNA]</scope>
    <source>
        <strain evidence="9 10">KCTC52004</strain>
    </source>
</reference>
<dbReference type="Proteomes" id="UP000271925">
    <property type="component" value="Unassembled WGS sequence"/>
</dbReference>
<dbReference type="AlphaFoldDB" id="A0A3P1BFX3"/>
<feature type="transmembrane region" description="Helical" evidence="8">
    <location>
        <begin position="364"/>
        <end position="388"/>
    </location>
</feature>
<dbReference type="InterPro" id="IPR004299">
    <property type="entry name" value="MBOAT_fam"/>
</dbReference>
<dbReference type="InterPro" id="IPR024194">
    <property type="entry name" value="Ac/AlaTfrase_AlgI/DltB"/>
</dbReference>
<organism evidence="9 10">
    <name type="scientific">Larkinella rosea</name>
    <dbReference type="NCBI Taxonomy" id="2025312"/>
    <lineage>
        <taxon>Bacteria</taxon>
        <taxon>Pseudomonadati</taxon>
        <taxon>Bacteroidota</taxon>
        <taxon>Cytophagia</taxon>
        <taxon>Cytophagales</taxon>
        <taxon>Spirosomataceae</taxon>
        <taxon>Larkinella</taxon>
    </lineage>
</organism>
<keyword evidence="5 8" id="KW-1133">Transmembrane helix</keyword>
<evidence type="ECO:0000256" key="5">
    <source>
        <dbReference type="ARBA" id="ARBA00022989"/>
    </source>
</evidence>
<keyword evidence="3 7" id="KW-1003">Cell membrane</keyword>
<gene>
    <name evidence="9" type="ORF">EHT25_24625</name>
</gene>
<evidence type="ECO:0000256" key="2">
    <source>
        <dbReference type="ARBA" id="ARBA00010323"/>
    </source>
</evidence>
<dbReference type="GO" id="GO:0016746">
    <property type="term" value="F:acyltransferase activity"/>
    <property type="evidence" value="ECO:0007669"/>
    <property type="project" value="UniProtKB-KW"/>
</dbReference>
<keyword evidence="10" id="KW-1185">Reference proteome</keyword>
<comment type="subcellular location">
    <subcellularLocation>
        <location evidence="1">Cell membrane</location>
        <topology evidence="1">Multi-pass membrane protein</topology>
    </subcellularLocation>
</comment>
<feature type="transmembrane region" description="Helical" evidence="8">
    <location>
        <begin position="304"/>
        <end position="320"/>
    </location>
</feature>
<protein>
    <submittedName>
        <fullName evidence="9">MBOAT family protein</fullName>
    </submittedName>
</protein>
<dbReference type="RefSeq" id="WP_124877853.1">
    <property type="nucleotide sequence ID" value="NZ_RQJO01000011.1"/>
</dbReference>
<evidence type="ECO:0000256" key="4">
    <source>
        <dbReference type="ARBA" id="ARBA00022692"/>
    </source>
</evidence>
<feature type="transmembrane region" description="Helical" evidence="8">
    <location>
        <begin position="449"/>
        <end position="466"/>
    </location>
</feature>
<evidence type="ECO:0000313" key="10">
    <source>
        <dbReference type="Proteomes" id="UP000271925"/>
    </source>
</evidence>
<evidence type="ECO:0000256" key="1">
    <source>
        <dbReference type="ARBA" id="ARBA00004651"/>
    </source>
</evidence>
<keyword evidence="7" id="KW-0012">Acyltransferase</keyword>
<dbReference type="GO" id="GO:0042121">
    <property type="term" value="P:alginic acid biosynthetic process"/>
    <property type="evidence" value="ECO:0007669"/>
    <property type="project" value="InterPro"/>
</dbReference>
<evidence type="ECO:0000256" key="8">
    <source>
        <dbReference type="SAM" id="Phobius"/>
    </source>
</evidence>
<proteinExistence type="inferred from homology"/>
<sequence>MSLSSTLYLFFLLLVFFVYYLLPHRFRWVWLLLAGYFFYFTWQPFYLILLASSTTVAYGFGRLVKQFKSRFTLWLGIGLLLLPLLFFKYYAFLNQNLTHLLGFGGGVNPLPAWSPVVPIGISFYTFQAISYLVDIRRGYLKPERHFGYFATYLAFFPTLSAGPIERAKRVLTQLRTPQPFRYENAVAGLQLVAWGLFKKVVLANHISGLIDPVFVQPGAYSGPVLYLSLFLIPLQIFCDFSGYSDIALGSARMLGIRLMRNFDDRVYASPSRIEFWKGWHISLTSWFRDYIYFPLSKQLRSRNGLYLNLMIVYFLTGLWHGATWGYILWGLLNGLWLVAEHATKEQRQVFFRRIWPDLNAPLHRFLSILLAFHVGMFTGVFLRAPSIGATWSLLGGLFSKNRWHVTDLATLKPFLPVLMALGLMDLINRQLKNRELPELIASYGGFSRWSFYLIVCILILTFGRISDSPFFYYQF</sequence>
<name>A0A3P1BFX3_9BACT</name>
<comment type="caution">
    <text evidence="9">The sequence shown here is derived from an EMBL/GenBank/DDBJ whole genome shotgun (WGS) entry which is preliminary data.</text>
</comment>
<feature type="transmembrane region" description="Helical" evidence="8">
    <location>
        <begin position="28"/>
        <end position="50"/>
    </location>
</feature>
<evidence type="ECO:0000256" key="7">
    <source>
        <dbReference type="PIRNR" id="PIRNR016636"/>
    </source>
</evidence>
<dbReference type="PANTHER" id="PTHR13285:SF18">
    <property type="entry name" value="PROTEIN-CYSTEINE N-PALMITOYLTRANSFERASE RASP"/>
    <property type="match status" value="1"/>
</dbReference>
<keyword evidence="6 7" id="KW-0472">Membrane</keyword>
<dbReference type="Pfam" id="PF03062">
    <property type="entry name" value="MBOAT"/>
    <property type="match status" value="1"/>
</dbReference>
<dbReference type="PANTHER" id="PTHR13285">
    <property type="entry name" value="ACYLTRANSFERASE"/>
    <property type="match status" value="1"/>
</dbReference>
<dbReference type="InterPro" id="IPR051085">
    <property type="entry name" value="MB_O-acyltransferase"/>
</dbReference>
<evidence type="ECO:0000256" key="6">
    <source>
        <dbReference type="ARBA" id="ARBA00023136"/>
    </source>
</evidence>
<dbReference type="EMBL" id="RQJO01000011">
    <property type="protein sequence ID" value="RRA99821.1"/>
    <property type="molecule type" value="Genomic_DNA"/>
</dbReference>
<feature type="transmembrane region" description="Helical" evidence="8">
    <location>
        <begin position="112"/>
        <end position="133"/>
    </location>
</feature>
<keyword evidence="4 8" id="KW-0812">Transmembrane</keyword>
<feature type="transmembrane region" description="Helical" evidence="8">
    <location>
        <begin position="7"/>
        <end position="22"/>
    </location>
</feature>
<dbReference type="PIRSF" id="PIRSF500217">
    <property type="entry name" value="AlgI"/>
    <property type="match status" value="1"/>
</dbReference>
<keyword evidence="7" id="KW-0808">Transferase</keyword>
<dbReference type="GO" id="GO:0005886">
    <property type="term" value="C:plasma membrane"/>
    <property type="evidence" value="ECO:0007669"/>
    <property type="project" value="UniProtKB-SubCell"/>
</dbReference>
<feature type="transmembrane region" description="Helical" evidence="8">
    <location>
        <begin position="71"/>
        <end position="92"/>
    </location>
</feature>
<evidence type="ECO:0000256" key="3">
    <source>
        <dbReference type="ARBA" id="ARBA00022475"/>
    </source>
</evidence>
<evidence type="ECO:0000313" key="9">
    <source>
        <dbReference type="EMBL" id="RRA99821.1"/>
    </source>
</evidence>